<protein>
    <submittedName>
        <fullName evidence="2">Uncharacterized protein</fullName>
    </submittedName>
</protein>
<dbReference type="WBParaSite" id="nRc.2.0.1.t39043-RA">
    <property type="protein sequence ID" value="nRc.2.0.1.t39043-RA"/>
    <property type="gene ID" value="nRc.2.0.1.g39043"/>
</dbReference>
<accession>A0A915KLY3</accession>
<dbReference type="AlphaFoldDB" id="A0A915KLY3"/>
<dbReference type="Proteomes" id="UP000887565">
    <property type="component" value="Unplaced"/>
</dbReference>
<proteinExistence type="predicted"/>
<name>A0A915KLY3_ROMCU</name>
<evidence type="ECO:0000313" key="1">
    <source>
        <dbReference type="Proteomes" id="UP000887565"/>
    </source>
</evidence>
<reference evidence="2" key="1">
    <citation type="submission" date="2022-11" db="UniProtKB">
        <authorList>
            <consortium name="WormBaseParasite"/>
        </authorList>
    </citation>
    <scope>IDENTIFICATION</scope>
</reference>
<organism evidence="1 2">
    <name type="scientific">Romanomermis culicivorax</name>
    <name type="common">Nematode worm</name>
    <dbReference type="NCBI Taxonomy" id="13658"/>
    <lineage>
        <taxon>Eukaryota</taxon>
        <taxon>Metazoa</taxon>
        <taxon>Ecdysozoa</taxon>
        <taxon>Nematoda</taxon>
        <taxon>Enoplea</taxon>
        <taxon>Dorylaimia</taxon>
        <taxon>Mermithida</taxon>
        <taxon>Mermithoidea</taxon>
        <taxon>Mermithidae</taxon>
        <taxon>Romanomermis</taxon>
    </lineage>
</organism>
<evidence type="ECO:0000313" key="2">
    <source>
        <dbReference type="WBParaSite" id="nRc.2.0.1.t39043-RA"/>
    </source>
</evidence>
<sequence>MNGWVHSRCRQNCCGSGLLGCDIHCRGLVGSGFLRNIGQCLIRSDSICFGLHGGGLDWRGPVHQSWGQCCYIIEQQFEEIGYLHSCGCKVGCGPKGGRSRHVN</sequence>
<keyword evidence="1" id="KW-1185">Reference proteome</keyword>